<evidence type="ECO:0000313" key="17">
    <source>
        <dbReference type="WBParaSite" id="GPLIN_001055500"/>
    </source>
</evidence>
<evidence type="ECO:0000256" key="3">
    <source>
        <dbReference type="ARBA" id="ARBA00007904"/>
    </source>
</evidence>
<keyword evidence="11 14" id="KW-1133">Transmembrane helix</keyword>
<evidence type="ECO:0000256" key="8">
    <source>
        <dbReference type="ARBA" id="ARBA00022729"/>
    </source>
</evidence>
<dbReference type="PANTHER" id="PTHR21573:SF0">
    <property type="entry name" value="ER MEMBRANE PROTEIN COMPLEX SUBUNIT 1"/>
    <property type="match status" value="1"/>
</dbReference>
<name>A0A183CCF4_GLOPA</name>
<dbReference type="InterPro" id="IPR011678">
    <property type="entry name" value="EMC1_C"/>
</dbReference>
<dbReference type="Proteomes" id="UP000050741">
    <property type="component" value="Unassembled WGS sequence"/>
</dbReference>
<evidence type="ECO:0000256" key="1">
    <source>
        <dbReference type="ARBA" id="ARBA00004115"/>
    </source>
</evidence>
<comment type="subunit">
    <text evidence="4">Component of the ER membrane protein complex (EMC).</text>
</comment>
<keyword evidence="9" id="KW-0378">Hydrolase</keyword>
<dbReference type="GO" id="GO:0008234">
    <property type="term" value="F:cysteine-type peptidase activity"/>
    <property type="evidence" value="ECO:0007669"/>
    <property type="project" value="InterPro"/>
</dbReference>
<dbReference type="GO" id="GO:0034975">
    <property type="term" value="P:protein folding in endoplasmic reticulum"/>
    <property type="evidence" value="ECO:0007669"/>
    <property type="project" value="TreeGrafter"/>
</dbReference>
<feature type="transmembrane region" description="Helical" evidence="14">
    <location>
        <begin position="881"/>
        <end position="902"/>
    </location>
</feature>
<comment type="similarity">
    <text evidence="3">Belongs to the EMC1 family.</text>
</comment>
<reference evidence="16" key="1">
    <citation type="submission" date="2013-12" db="EMBL/GenBank/DDBJ databases">
        <authorList>
            <person name="Aslett M."/>
        </authorList>
    </citation>
    <scope>NUCLEOTIDE SEQUENCE [LARGE SCALE GENOMIC DNA]</scope>
    <source>
        <strain evidence="16">Lindley</strain>
    </source>
</reference>
<dbReference type="Gene3D" id="3.40.395.10">
    <property type="entry name" value="Adenoviral Proteinase, Chain A"/>
    <property type="match status" value="1"/>
</dbReference>
<reference evidence="16" key="2">
    <citation type="submission" date="2014-05" db="EMBL/GenBank/DDBJ databases">
        <title>The genome and life-stage specific transcriptomes of Globodera pallida elucidate key aspects of plant parasitism by a cyst nematode.</title>
        <authorList>
            <person name="Cotton J.A."/>
            <person name="Lilley C.J."/>
            <person name="Jones L.M."/>
            <person name="Kikuchi T."/>
            <person name="Reid A.J."/>
            <person name="Thorpe P."/>
            <person name="Tsai I.J."/>
            <person name="Beasley H."/>
            <person name="Blok V."/>
            <person name="Cock P.J.A."/>
            <person name="Van den Akker S.E."/>
            <person name="Holroyd N."/>
            <person name="Hunt M."/>
            <person name="Mantelin S."/>
            <person name="Naghra H."/>
            <person name="Pain A."/>
            <person name="Palomares-Rius J.E."/>
            <person name="Zarowiecki M."/>
            <person name="Berriman M."/>
            <person name="Jones J.T."/>
            <person name="Urwin P.E."/>
        </authorList>
    </citation>
    <scope>NUCLEOTIDE SEQUENCE [LARGE SCALE GENOMIC DNA]</scope>
    <source>
        <strain evidence="16">Lindley</strain>
    </source>
</reference>
<evidence type="ECO:0000256" key="5">
    <source>
        <dbReference type="ARBA" id="ARBA00020824"/>
    </source>
</evidence>
<comment type="subcellular location">
    <subcellularLocation>
        <location evidence="1">Endoplasmic reticulum membrane</location>
        <topology evidence="1">Single-pass type I membrane protein</topology>
    </subcellularLocation>
</comment>
<dbReference type="InterPro" id="IPR003653">
    <property type="entry name" value="Peptidase_C48_C"/>
</dbReference>
<organism evidence="16 17">
    <name type="scientific">Globodera pallida</name>
    <name type="common">Potato cyst nematode worm</name>
    <name type="synonym">Heterodera pallida</name>
    <dbReference type="NCBI Taxonomy" id="36090"/>
    <lineage>
        <taxon>Eukaryota</taxon>
        <taxon>Metazoa</taxon>
        <taxon>Ecdysozoa</taxon>
        <taxon>Nematoda</taxon>
        <taxon>Chromadorea</taxon>
        <taxon>Rhabditida</taxon>
        <taxon>Tylenchina</taxon>
        <taxon>Tylenchomorpha</taxon>
        <taxon>Tylenchoidea</taxon>
        <taxon>Heteroderidae</taxon>
        <taxon>Heteroderinae</taxon>
        <taxon>Globodera</taxon>
    </lineage>
</organism>
<feature type="domain" description="Ubiquitin-like protease family profile" evidence="15">
    <location>
        <begin position="1"/>
        <end position="171"/>
    </location>
</feature>
<dbReference type="PROSITE" id="PS50600">
    <property type="entry name" value="ULP_PROTEASE"/>
    <property type="match status" value="1"/>
</dbReference>
<dbReference type="GO" id="GO:0072546">
    <property type="term" value="C:EMC complex"/>
    <property type="evidence" value="ECO:0007669"/>
    <property type="project" value="InterPro"/>
</dbReference>
<keyword evidence="16" id="KW-1185">Reference proteome</keyword>
<evidence type="ECO:0000256" key="10">
    <source>
        <dbReference type="ARBA" id="ARBA00022824"/>
    </source>
</evidence>
<keyword evidence="13" id="KW-0325">Glycoprotein</keyword>
<dbReference type="Pfam" id="PF07774">
    <property type="entry name" value="EMC1_C"/>
    <property type="match status" value="1"/>
</dbReference>
<evidence type="ECO:0000256" key="6">
    <source>
        <dbReference type="ARBA" id="ARBA00022670"/>
    </source>
</evidence>
<dbReference type="SUPFAM" id="SSF54001">
    <property type="entry name" value="Cysteine proteinases"/>
    <property type="match status" value="1"/>
</dbReference>
<dbReference type="InterPro" id="IPR026895">
    <property type="entry name" value="EMC1"/>
</dbReference>
<proteinExistence type="inferred from homology"/>
<keyword evidence="10" id="KW-0256">Endoplasmic reticulum</keyword>
<evidence type="ECO:0000256" key="4">
    <source>
        <dbReference type="ARBA" id="ARBA00011276"/>
    </source>
</evidence>
<dbReference type="SUPFAM" id="SSF50998">
    <property type="entry name" value="Quinoprotein alcohol dehydrogenase-like"/>
    <property type="match status" value="1"/>
</dbReference>
<comment type="similarity">
    <text evidence="2">Belongs to the peptidase C48 family.</text>
</comment>
<keyword evidence="8" id="KW-0732">Signal</keyword>
<dbReference type="WBParaSite" id="GPLIN_001055500">
    <property type="protein sequence ID" value="GPLIN_001055500"/>
    <property type="gene ID" value="GPLIN_001055500"/>
</dbReference>
<reference evidence="17" key="3">
    <citation type="submission" date="2016-06" db="UniProtKB">
        <authorList>
            <consortium name="WormBaseParasite"/>
        </authorList>
    </citation>
    <scope>IDENTIFICATION</scope>
</reference>
<evidence type="ECO:0000256" key="7">
    <source>
        <dbReference type="ARBA" id="ARBA00022692"/>
    </source>
</evidence>
<protein>
    <recommendedName>
        <fullName evidence="5">ER membrane protein complex subunit 1</fullName>
    </recommendedName>
</protein>
<keyword evidence="7 14" id="KW-0812">Transmembrane</keyword>
<dbReference type="InterPro" id="IPR038765">
    <property type="entry name" value="Papain-like_cys_pep_sf"/>
</dbReference>
<evidence type="ECO:0000256" key="2">
    <source>
        <dbReference type="ARBA" id="ARBA00005234"/>
    </source>
</evidence>
<evidence type="ECO:0000256" key="13">
    <source>
        <dbReference type="ARBA" id="ARBA00023180"/>
    </source>
</evidence>
<accession>A0A183CCF4</accession>
<evidence type="ECO:0000256" key="14">
    <source>
        <dbReference type="SAM" id="Phobius"/>
    </source>
</evidence>
<evidence type="ECO:0000256" key="12">
    <source>
        <dbReference type="ARBA" id="ARBA00023136"/>
    </source>
</evidence>
<dbReference type="AlphaFoldDB" id="A0A183CCF4"/>
<evidence type="ECO:0000256" key="11">
    <source>
        <dbReference type="ARBA" id="ARBA00022989"/>
    </source>
</evidence>
<sequence length="912" mass="102506">MNANCWLTDNVVNFAVSYLYNQSAEQYPRIINSVSVVSATLCELIKYTEETEMDALLQSVGATPQKWLLFLFNDSTEPQIALSGTHWSLVLFDPHCRHFMLFDPMFQSLSSRDVGNVYKFVLKLATSFGCRPSVGDEQKEGQQLLVSSLVHPIMQVSGDCGIFVVEYSRAILEKNVVGILNLDTGNIVWRQIIDLNDSSIELSSVDSSTVQVRSESGKGDWHWTFDIHTGLLKSQSKRAVSEKRSTNEDDVILPFRFDHRSGRVEFETGEGSKNSVDILASDVPIAELKIMKTNSATDDDQQNYKIFVSRVDCTLELYELATAGHQKSEQPKLLWRRFEALSEISDVQMVDMPLSEAQAQIETEFNLDESVWLSFLLRIRSQCEQLHRFFLSTAERFVQTFEMFVSGKFRFSALLRQLLDLGPAEGAKASGKLERDCFNLRKVIVVSTLSGSLYGISNDDGHLLWSLYLGDHFEPYRNRRHFVATAGEGKVPLLVQRGTTFYQWHSQAATVFNVKNSEDSIVLFFNPITGVQVEELRIPGGLSRLELWPFPNSEQLHPLLLLRNSDPKVAELWPPFKSNYVPPKSVYLLSVGQEKDALLGHKVELSNDGTARLNEQWLTVLPGDGVESIYAIVGKSANEKMHSQGKVLGDRAVLYKYNNPNLVAVLSANPSNSLLRLHLVDSVSGQLVFTGHYSKATPPFHIIHCENWLVISYWNDKARRTEVGVVELFEGLQQTNATVFDSLAAHSRPVQVAIKTYIFPQGISAMAATSTEQGLTSRAVLVALPFGGILEISRRFLDARRPLEMTAELSEEMLIHYIPELPFATEDLINYNQTTLNVRGIRTAPSGLESTSLVFAYGIDLFYTRVTPSGTFDILKDDFDYVFIAGVTFLLCAASVVCKRIWRYQSIQQAWA</sequence>
<evidence type="ECO:0000313" key="16">
    <source>
        <dbReference type="Proteomes" id="UP000050741"/>
    </source>
</evidence>
<evidence type="ECO:0000256" key="9">
    <source>
        <dbReference type="ARBA" id="ARBA00022801"/>
    </source>
</evidence>
<dbReference type="PANTHER" id="PTHR21573">
    <property type="entry name" value="ER MEMBRANE PROTEIN COMPLEX SUBUNIT 1"/>
    <property type="match status" value="1"/>
</dbReference>
<keyword evidence="6" id="KW-0645">Protease</keyword>
<dbReference type="GO" id="GO:0006508">
    <property type="term" value="P:proteolysis"/>
    <property type="evidence" value="ECO:0007669"/>
    <property type="project" value="UniProtKB-KW"/>
</dbReference>
<dbReference type="InterPro" id="IPR011047">
    <property type="entry name" value="Quinoprotein_ADH-like_sf"/>
</dbReference>
<keyword evidence="12 14" id="KW-0472">Membrane</keyword>
<evidence type="ECO:0000259" key="15">
    <source>
        <dbReference type="PROSITE" id="PS50600"/>
    </source>
</evidence>